<feature type="transmembrane region" description="Helical" evidence="1">
    <location>
        <begin position="173"/>
        <end position="195"/>
    </location>
</feature>
<protein>
    <recommendedName>
        <fullName evidence="4">DUF2157 domain-containing protein</fullName>
    </recommendedName>
</protein>
<accession>A0ABU1VB76</accession>
<evidence type="ECO:0008006" key="4">
    <source>
        <dbReference type="Google" id="ProtNLM"/>
    </source>
</evidence>
<dbReference type="RefSeq" id="WP_204733875.1">
    <property type="nucleotide sequence ID" value="NZ_JAVDWE010000006.1"/>
</dbReference>
<feature type="transmembrane region" description="Helical" evidence="1">
    <location>
        <begin position="142"/>
        <end position="161"/>
    </location>
</feature>
<organism evidence="2 3">
    <name type="scientific">Hydrogenophaga laconesensis</name>
    <dbReference type="NCBI Taxonomy" id="1805971"/>
    <lineage>
        <taxon>Bacteria</taxon>
        <taxon>Pseudomonadati</taxon>
        <taxon>Pseudomonadota</taxon>
        <taxon>Betaproteobacteria</taxon>
        <taxon>Burkholderiales</taxon>
        <taxon>Comamonadaceae</taxon>
        <taxon>Hydrogenophaga</taxon>
    </lineage>
</organism>
<feature type="transmembrane region" description="Helical" evidence="1">
    <location>
        <begin position="118"/>
        <end position="136"/>
    </location>
</feature>
<name>A0ABU1VB76_9BURK</name>
<feature type="transmembrane region" description="Helical" evidence="1">
    <location>
        <begin position="274"/>
        <end position="292"/>
    </location>
</feature>
<keyword evidence="1" id="KW-0472">Membrane</keyword>
<evidence type="ECO:0000313" key="3">
    <source>
        <dbReference type="Proteomes" id="UP001265550"/>
    </source>
</evidence>
<gene>
    <name evidence="2" type="ORF">J2X09_002393</name>
</gene>
<keyword evidence="3" id="KW-1185">Reference proteome</keyword>
<feature type="transmembrane region" description="Helical" evidence="1">
    <location>
        <begin position="352"/>
        <end position="370"/>
    </location>
</feature>
<feature type="transmembrane region" description="Helical" evidence="1">
    <location>
        <begin position="329"/>
        <end position="347"/>
    </location>
</feature>
<dbReference type="EMBL" id="JAVDWE010000006">
    <property type="protein sequence ID" value="MDR7094650.1"/>
    <property type="molecule type" value="Genomic_DNA"/>
</dbReference>
<feature type="transmembrane region" description="Helical" evidence="1">
    <location>
        <begin position="215"/>
        <end position="233"/>
    </location>
</feature>
<feature type="transmembrane region" description="Helical" evidence="1">
    <location>
        <begin position="376"/>
        <end position="397"/>
    </location>
</feature>
<dbReference type="Proteomes" id="UP001265550">
    <property type="component" value="Unassembled WGS sequence"/>
</dbReference>
<keyword evidence="1" id="KW-0812">Transmembrane</keyword>
<feature type="transmembrane region" description="Helical" evidence="1">
    <location>
        <begin position="240"/>
        <end position="262"/>
    </location>
</feature>
<reference evidence="2 3" key="1">
    <citation type="submission" date="2023-07" db="EMBL/GenBank/DDBJ databases">
        <title>Sorghum-associated microbial communities from plants grown in Nebraska, USA.</title>
        <authorList>
            <person name="Schachtman D."/>
        </authorList>
    </citation>
    <scope>NUCLEOTIDE SEQUENCE [LARGE SCALE GENOMIC DNA]</scope>
    <source>
        <strain evidence="2 3">BE240</strain>
    </source>
</reference>
<sequence length="423" mass="46724">MNKDNPDTMPTEEPPRWEITQAEDVFLPSVRVQIGWSDVEVAVESGLIPPAEAHTLWAAWAAPGSPLRVAAGGMAAQGAAVPTAAELAQEDQAASQPAVPGKRPPLDRGPAFSFTNTLYYFGGMLAIGAMTLFMTLGWELFGAWGVFVLALGYFTGALLVAGNLLEKGLRTPAGILATLAVCLVPLAVWAFQAGIGLWPEGSHDSYRDYHRYIDWRWLTLEFATLIVAVVLLYRYKLPFMVMPVAVTLWYLCVDVTHMLMQLDGFDWQFTRDMSLVFGLATCGIAVWVDLRTRAAENEEDRQDFAFWLYLFGAIMFWCGLSLRDSDSELNKLLYALINVFLVFLGAAIGRRVFTVLGAIGVASYLGYLAYRVFEDSLLFPFALTLLGLGVVALGIWWQRNEAAIHDRLVGWLPAALKPLARNE</sequence>
<feature type="transmembrane region" description="Helical" evidence="1">
    <location>
        <begin position="304"/>
        <end position="323"/>
    </location>
</feature>
<evidence type="ECO:0000256" key="1">
    <source>
        <dbReference type="SAM" id="Phobius"/>
    </source>
</evidence>
<proteinExistence type="predicted"/>
<comment type="caution">
    <text evidence="2">The sequence shown here is derived from an EMBL/GenBank/DDBJ whole genome shotgun (WGS) entry which is preliminary data.</text>
</comment>
<evidence type="ECO:0000313" key="2">
    <source>
        <dbReference type="EMBL" id="MDR7094650.1"/>
    </source>
</evidence>
<keyword evidence="1" id="KW-1133">Transmembrane helix</keyword>